<evidence type="ECO:0000256" key="1">
    <source>
        <dbReference type="ARBA" id="ARBA00005772"/>
    </source>
</evidence>
<evidence type="ECO:0000256" key="2">
    <source>
        <dbReference type="ARBA" id="ARBA00016109"/>
    </source>
</evidence>
<dbReference type="InterPro" id="IPR040932">
    <property type="entry name" value="Csm4_C"/>
</dbReference>
<reference evidence="6 7" key="1">
    <citation type="journal article" date="2018" name="Nat. Biotechnol.">
        <title>A standardized bacterial taxonomy based on genome phylogeny substantially revises the tree of life.</title>
        <authorList>
            <person name="Parks D.H."/>
            <person name="Chuvochina M."/>
            <person name="Waite D.W."/>
            <person name="Rinke C."/>
            <person name="Skarshewski A."/>
            <person name="Chaumeil P.A."/>
            <person name="Hugenholtz P."/>
        </authorList>
    </citation>
    <scope>NUCLEOTIDE SEQUENCE [LARGE SCALE GENOMIC DNA]</scope>
    <source>
        <strain evidence="6">UBA7921</strain>
    </source>
</reference>
<proteinExistence type="inferred from homology"/>
<evidence type="ECO:0000313" key="6">
    <source>
        <dbReference type="EMBL" id="HAF07924.1"/>
    </source>
</evidence>
<dbReference type="GO" id="GO:0051607">
    <property type="term" value="P:defense response to virus"/>
    <property type="evidence" value="ECO:0007669"/>
    <property type="project" value="UniProtKB-KW"/>
</dbReference>
<dbReference type="EMBL" id="DMCX01000035">
    <property type="protein sequence ID" value="HAF07924.1"/>
    <property type="molecule type" value="Genomic_DNA"/>
</dbReference>
<evidence type="ECO:0000256" key="3">
    <source>
        <dbReference type="ARBA" id="ARBA00022884"/>
    </source>
</evidence>
<organism evidence="6 7">
    <name type="scientific">candidate division WOR-3 bacterium</name>
    <dbReference type="NCBI Taxonomy" id="2052148"/>
    <lineage>
        <taxon>Bacteria</taxon>
        <taxon>Bacteria division WOR-3</taxon>
    </lineage>
</organism>
<protein>
    <recommendedName>
        <fullName evidence="2">CRISPR system Cms protein Csm4</fullName>
    </recommendedName>
</protein>
<keyword evidence="3" id="KW-0694">RNA-binding</keyword>
<dbReference type="GO" id="GO:0003723">
    <property type="term" value="F:RNA binding"/>
    <property type="evidence" value="ECO:0007669"/>
    <property type="project" value="UniProtKB-KW"/>
</dbReference>
<evidence type="ECO:0000259" key="5">
    <source>
        <dbReference type="Pfam" id="PF17953"/>
    </source>
</evidence>
<accession>A0A348MLJ8</accession>
<dbReference type="InterPro" id="IPR005510">
    <property type="entry name" value="Csm4"/>
</dbReference>
<keyword evidence="4" id="KW-0051">Antiviral defense</keyword>
<evidence type="ECO:0000256" key="4">
    <source>
        <dbReference type="ARBA" id="ARBA00023118"/>
    </source>
</evidence>
<feature type="domain" description="Csm4 C-terminal" evidence="5">
    <location>
        <begin position="252"/>
        <end position="336"/>
    </location>
</feature>
<name>A0A348MLJ8_UNCW3</name>
<comment type="similarity">
    <text evidence="1">Belongs to the CRISPR-associated Csm4 family.</text>
</comment>
<comment type="caution">
    <text evidence="6">The sequence shown here is derived from an EMBL/GenBank/DDBJ whole genome shotgun (WGS) entry which is preliminary data.</text>
</comment>
<evidence type="ECO:0000313" key="7">
    <source>
        <dbReference type="Proteomes" id="UP000262454"/>
    </source>
</evidence>
<dbReference type="Pfam" id="PF17953">
    <property type="entry name" value="Csm4_C"/>
    <property type="match status" value="1"/>
</dbReference>
<dbReference type="NCBIfam" id="TIGR01903">
    <property type="entry name" value="cas5_csm4"/>
    <property type="match status" value="1"/>
</dbReference>
<dbReference type="Proteomes" id="UP000262454">
    <property type="component" value="Unassembled WGS sequence"/>
</dbReference>
<dbReference type="AlphaFoldDB" id="A0A348MLJ8"/>
<sequence>MKINKLIVPLNNSYYVNELPIHSTTLFGALANCYVKLYGENSFNDFLAIFEGNDAKISSVFPFIRTKEKDLLFFPRPLIPYRSKDRENTNINRKKLDSIKWVSMGVLTKLSEKIIKINGQLYHEFDYLNECDSLSDNFLILQDELSKNDKEEINNNLKIEENVKTNVLTNRIGLENNMPFKIKCYRFVNSNELSKKYSINMFFLEEWIEEDKKWIASKNLLIDEGLGGKKYIGGGHFIDITTTEFAIEKDENNEYGILCSAFIPSDVLCLDKIVYYDLGYDSGYITYFLPTKMKKSKLYYFKEGSVVKNGIKGSLIKQNYYNKKIVRYGKEYILPLGGKINEKV</sequence>
<gene>
    <name evidence="6" type="primary">csm4</name>
    <name evidence="6" type="ORF">DCG82_05930</name>
</gene>